<evidence type="ECO:0000313" key="3">
    <source>
        <dbReference type="Proteomes" id="UP000606490"/>
    </source>
</evidence>
<dbReference type="Gene3D" id="3.40.50.1110">
    <property type="entry name" value="SGNH hydrolase"/>
    <property type="match status" value="1"/>
</dbReference>
<organism evidence="2 3">
    <name type="scientific">Belnapia mucosa</name>
    <dbReference type="NCBI Taxonomy" id="2804532"/>
    <lineage>
        <taxon>Bacteria</taxon>
        <taxon>Pseudomonadati</taxon>
        <taxon>Pseudomonadota</taxon>
        <taxon>Alphaproteobacteria</taxon>
        <taxon>Acetobacterales</taxon>
        <taxon>Roseomonadaceae</taxon>
        <taxon>Belnapia</taxon>
    </lineage>
</organism>
<dbReference type="RefSeq" id="WP_202829282.1">
    <property type="nucleotide sequence ID" value="NZ_JAEUXJ010000051.1"/>
</dbReference>
<evidence type="ECO:0008006" key="4">
    <source>
        <dbReference type="Google" id="ProtNLM"/>
    </source>
</evidence>
<comment type="caution">
    <text evidence="2">The sequence shown here is derived from an EMBL/GenBank/DDBJ whole genome shotgun (WGS) entry which is preliminary data.</text>
</comment>
<gene>
    <name evidence="2" type="ORF">JMJ55_30025</name>
</gene>
<dbReference type="SUPFAM" id="SSF52266">
    <property type="entry name" value="SGNH hydrolase"/>
    <property type="match status" value="1"/>
</dbReference>
<protein>
    <recommendedName>
        <fullName evidence="4">Sialate O-acetylesterase domain-containing protein</fullName>
    </recommendedName>
</protein>
<evidence type="ECO:0000313" key="2">
    <source>
        <dbReference type="EMBL" id="MBL6459550.1"/>
    </source>
</evidence>
<keyword evidence="3" id="KW-1185">Reference proteome</keyword>
<sequence length="360" mass="37275">MTRWVLVLLALFLPCLAAAQPVPNRVYALEGATARIRVPAGKAWEVRDEAGRVVRPVAPADPDGALRLPAGGWYQLFRDGVPFGGRFAAGYVVLVTGQSQAAGLFHASSPRVGAHPAGPGDPSAPPVSAVLEGCFGRPGCPPEGTRWVTADAALGARTLLAELARLRPGIPFALVHAARGNTGIADLLDLARPADGYLAVVARATAPVSALLVLAHGTTDAQRGTPPETYIVGVGELVRLLREAGGNPTMPALQAPLSPLRDAYGLLGSGRLAEWTGLALGSGWLFDLGFAQVRPLDAATAAHAALIWEAQAEAARRYGLLPGGEMADVETGRDGIHWSAEGLRRAAREAAAALAAALPR</sequence>
<dbReference type="Proteomes" id="UP000606490">
    <property type="component" value="Unassembled WGS sequence"/>
</dbReference>
<name>A0ABS1VD00_9PROT</name>
<evidence type="ECO:0000256" key="1">
    <source>
        <dbReference type="SAM" id="SignalP"/>
    </source>
</evidence>
<feature type="signal peptide" evidence="1">
    <location>
        <begin position="1"/>
        <end position="19"/>
    </location>
</feature>
<accession>A0ABS1VD00</accession>
<proteinExistence type="predicted"/>
<dbReference type="InterPro" id="IPR036514">
    <property type="entry name" value="SGNH_hydro_sf"/>
</dbReference>
<feature type="chain" id="PRO_5046109777" description="Sialate O-acetylesterase domain-containing protein" evidence="1">
    <location>
        <begin position="20"/>
        <end position="360"/>
    </location>
</feature>
<reference evidence="2 3" key="1">
    <citation type="submission" date="2021-01" db="EMBL/GenBank/DDBJ databases">
        <title>Belnapia mucosa sp. nov. and Belnapia arida sp. nov., isolated from the Tabernas Desert (Almeria, Spain).</title>
        <authorList>
            <person name="Molina-Menor E."/>
            <person name="Vidal-Verdu A."/>
            <person name="Calonge A."/>
            <person name="Satari L."/>
            <person name="Pereto Magraner J."/>
            <person name="Porcar Miralles M."/>
        </authorList>
    </citation>
    <scope>NUCLEOTIDE SEQUENCE [LARGE SCALE GENOMIC DNA]</scope>
    <source>
        <strain evidence="2 3">T6</strain>
    </source>
</reference>
<keyword evidence="1" id="KW-0732">Signal</keyword>
<dbReference type="EMBL" id="JAEUXJ010000051">
    <property type="protein sequence ID" value="MBL6459550.1"/>
    <property type="molecule type" value="Genomic_DNA"/>
</dbReference>